<dbReference type="Gene3D" id="1.10.10.10">
    <property type="entry name" value="Winged helix-like DNA-binding domain superfamily/Winged helix DNA-binding domain"/>
    <property type="match status" value="2"/>
</dbReference>
<evidence type="ECO:0000259" key="5">
    <source>
        <dbReference type="PROSITE" id="PS50931"/>
    </source>
</evidence>
<evidence type="ECO:0000256" key="2">
    <source>
        <dbReference type="ARBA" id="ARBA00023015"/>
    </source>
</evidence>
<dbReference type="EMBL" id="PDVP01000001">
    <property type="protein sequence ID" value="PHP68753.1"/>
    <property type="molecule type" value="Genomic_DNA"/>
</dbReference>
<dbReference type="RefSeq" id="WP_099303130.1">
    <property type="nucleotide sequence ID" value="NZ_PDVP01000001.1"/>
</dbReference>
<dbReference type="PROSITE" id="PS50931">
    <property type="entry name" value="HTH_LYSR"/>
    <property type="match status" value="2"/>
</dbReference>
<sequence>MSETLPNFRHLRVFREVARLRSVSAAAEQVHLSQPAVTQAVSKLEAELGASLFERRSDGMYLTAIGTAFLQRVMAALDHVEAGAREASRVGLRHAGRGFSRFDRLITSAQLRALAALSDSSNFSMAARALQVSQPSVHRAARNLEKVSGIELFKSAPEGVSLTHAAQALAQRTKLAFAELKQGFEEIGDHLGRDSSVITVGSLPLARSFIMPHAINAMVAARPSVQIRVIDGVYETLLARLRSGEIDFLIGALRHPPPVDDVIQERLFDDPLTIVAGAHHPLAGKTGISIAEILRWPWVAPPRPTPAGSYLFDTLRIHEREQTPVRVVSSSLALLRGLLTSGDYITIISTHQIRHEIEQGLLVPLDVELEASHRAIGLTFREGWRPTPAQSLFLDLVRDAARDAMAAPR</sequence>
<feature type="domain" description="HTH lysR-type" evidence="5">
    <location>
        <begin position="6"/>
        <end position="63"/>
    </location>
</feature>
<dbReference type="Pfam" id="PF00126">
    <property type="entry name" value="HTH_1"/>
    <property type="match status" value="2"/>
</dbReference>
<keyword evidence="4" id="KW-0804">Transcription</keyword>
<dbReference type="SUPFAM" id="SSF46785">
    <property type="entry name" value="Winged helix' DNA-binding domain"/>
    <property type="match status" value="2"/>
</dbReference>
<evidence type="ECO:0000313" key="7">
    <source>
        <dbReference type="Proteomes" id="UP000221168"/>
    </source>
</evidence>
<evidence type="ECO:0000256" key="4">
    <source>
        <dbReference type="ARBA" id="ARBA00023163"/>
    </source>
</evidence>
<comment type="caution">
    <text evidence="6">The sequence shown here is derived from an EMBL/GenBank/DDBJ whole genome shotgun (WGS) entry which is preliminary data.</text>
</comment>
<gene>
    <name evidence="6" type="ORF">CSC94_01790</name>
</gene>
<dbReference type="InterPro" id="IPR036388">
    <property type="entry name" value="WH-like_DNA-bd_sf"/>
</dbReference>
<dbReference type="GO" id="GO:0000976">
    <property type="term" value="F:transcription cis-regulatory region binding"/>
    <property type="evidence" value="ECO:0007669"/>
    <property type="project" value="TreeGrafter"/>
</dbReference>
<dbReference type="InterPro" id="IPR036390">
    <property type="entry name" value="WH_DNA-bd_sf"/>
</dbReference>
<dbReference type="OrthoDB" id="7840053at2"/>
<dbReference type="PANTHER" id="PTHR30126:SF98">
    <property type="entry name" value="HTH-TYPE TRANSCRIPTIONAL ACTIVATOR BAUR"/>
    <property type="match status" value="1"/>
</dbReference>
<dbReference type="SUPFAM" id="SSF53850">
    <property type="entry name" value="Periplasmic binding protein-like II"/>
    <property type="match status" value="1"/>
</dbReference>
<dbReference type="InterPro" id="IPR005119">
    <property type="entry name" value="LysR_subst-bd"/>
</dbReference>
<dbReference type="AlphaFoldDB" id="A0A2G1QTA0"/>
<dbReference type="Gene3D" id="3.40.190.10">
    <property type="entry name" value="Periplasmic binding protein-like II"/>
    <property type="match status" value="2"/>
</dbReference>
<name>A0A2G1QTA0_9HYPH</name>
<dbReference type="FunFam" id="1.10.10.10:FF:000001">
    <property type="entry name" value="LysR family transcriptional regulator"/>
    <property type="match status" value="1"/>
</dbReference>
<dbReference type="Proteomes" id="UP000221168">
    <property type="component" value="Unassembled WGS sequence"/>
</dbReference>
<keyword evidence="7" id="KW-1185">Reference proteome</keyword>
<organism evidence="6 7">
    <name type="scientific">Zhengella mangrovi</name>
    <dbReference type="NCBI Taxonomy" id="1982044"/>
    <lineage>
        <taxon>Bacteria</taxon>
        <taxon>Pseudomonadati</taxon>
        <taxon>Pseudomonadota</taxon>
        <taxon>Alphaproteobacteria</taxon>
        <taxon>Hyphomicrobiales</taxon>
        <taxon>Notoacmeibacteraceae</taxon>
        <taxon>Zhengella</taxon>
    </lineage>
</organism>
<evidence type="ECO:0000256" key="3">
    <source>
        <dbReference type="ARBA" id="ARBA00023125"/>
    </source>
</evidence>
<evidence type="ECO:0000256" key="1">
    <source>
        <dbReference type="ARBA" id="ARBA00009437"/>
    </source>
</evidence>
<comment type="similarity">
    <text evidence="1">Belongs to the LysR transcriptional regulatory family.</text>
</comment>
<dbReference type="InterPro" id="IPR000847">
    <property type="entry name" value="LysR_HTH_N"/>
</dbReference>
<evidence type="ECO:0000313" key="6">
    <source>
        <dbReference type="EMBL" id="PHP68753.1"/>
    </source>
</evidence>
<reference evidence="6 7" key="1">
    <citation type="submission" date="2017-10" db="EMBL/GenBank/DDBJ databases">
        <title>Sedimentibacterium mangrovi gen. nov., sp. nov., a novel member of family Phyllobacteriacea isolated from mangrove sediment.</title>
        <authorList>
            <person name="Liao H."/>
            <person name="Tian Y."/>
        </authorList>
    </citation>
    <scope>NUCLEOTIDE SEQUENCE [LARGE SCALE GENOMIC DNA]</scope>
    <source>
        <strain evidence="6 7">X9-2-2</strain>
    </source>
</reference>
<keyword evidence="3" id="KW-0238">DNA-binding</keyword>
<proteinExistence type="inferred from homology"/>
<dbReference type="Pfam" id="PF03466">
    <property type="entry name" value="LysR_substrate"/>
    <property type="match status" value="1"/>
</dbReference>
<protein>
    <submittedName>
        <fullName evidence="6">LysR family transcriptional regulator</fullName>
    </submittedName>
</protein>
<keyword evidence="2" id="KW-0805">Transcription regulation</keyword>
<dbReference type="PANTHER" id="PTHR30126">
    <property type="entry name" value="HTH-TYPE TRANSCRIPTIONAL REGULATOR"/>
    <property type="match status" value="1"/>
</dbReference>
<feature type="domain" description="HTH lysR-type" evidence="5">
    <location>
        <begin position="106"/>
        <end position="163"/>
    </location>
</feature>
<dbReference type="PRINTS" id="PR00039">
    <property type="entry name" value="HTHLYSR"/>
</dbReference>
<accession>A0A2G1QTA0</accession>
<dbReference type="GO" id="GO:0003700">
    <property type="term" value="F:DNA-binding transcription factor activity"/>
    <property type="evidence" value="ECO:0007669"/>
    <property type="project" value="InterPro"/>
</dbReference>